<dbReference type="OrthoDB" id="7941913at2"/>
<evidence type="ECO:0000256" key="3">
    <source>
        <dbReference type="ARBA" id="ARBA00022448"/>
    </source>
</evidence>
<dbReference type="Proteomes" id="UP000321234">
    <property type="component" value="Unassembled WGS sequence"/>
</dbReference>
<evidence type="ECO:0000256" key="5">
    <source>
        <dbReference type="SAM" id="MobiDB-lite"/>
    </source>
</evidence>
<keyword evidence="3" id="KW-0813">Transport</keyword>
<feature type="domain" description="Fe/B12 periplasmic-binding" evidence="6">
    <location>
        <begin position="109"/>
        <end position="332"/>
    </location>
</feature>
<name>A0A5C8ZIH1_9ACTN</name>
<evidence type="ECO:0000256" key="1">
    <source>
        <dbReference type="ARBA" id="ARBA00004196"/>
    </source>
</evidence>
<organism evidence="7 8">
    <name type="scientific">Quadrisphaera setariae</name>
    <dbReference type="NCBI Taxonomy" id="2593304"/>
    <lineage>
        <taxon>Bacteria</taxon>
        <taxon>Bacillati</taxon>
        <taxon>Actinomycetota</taxon>
        <taxon>Actinomycetes</taxon>
        <taxon>Kineosporiales</taxon>
        <taxon>Kineosporiaceae</taxon>
        <taxon>Quadrisphaera</taxon>
    </lineage>
</organism>
<evidence type="ECO:0000313" key="8">
    <source>
        <dbReference type="Proteomes" id="UP000321234"/>
    </source>
</evidence>
<evidence type="ECO:0000313" key="7">
    <source>
        <dbReference type="EMBL" id="TXR56670.1"/>
    </source>
</evidence>
<comment type="caution">
    <text evidence="7">The sequence shown here is derived from an EMBL/GenBank/DDBJ whole genome shotgun (WGS) entry which is preliminary data.</text>
</comment>
<dbReference type="Pfam" id="PF01497">
    <property type="entry name" value="Peripla_BP_2"/>
    <property type="match status" value="1"/>
</dbReference>
<dbReference type="Gene3D" id="3.40.50.1980">
    <property type="entry name" value="Nitrogenase molybdenum iron protein domain"/>
    <property type="match status" value="2"/>
</dbReference>
<dbReference type="GO" id="GO:0030288">
    <property type="term" value="C:outer membrane-bounded periplasmic space"/>
    <property type="evidence" value="ECO:0007669"/>
    <property type="project" value="TreeGrafter"/>
</dbReference>
<comment type="similarity">
    <text evidence="2">Belongs to the bacterial solute-binding protein 8 family.</text>
</comment>
<dbReference type="AlphaFoldDB" id="A0A5C8ZIH1"/>
<dbReference type="RefSeq" id="WP_147925799.1">
    <property type="nucleotide sequence ID" value="NZ_VKAC01000004.1"/>
</dbReference>
<dbReference type="PANTHER" id="PTHR30532">
    <property type="entry name" value="IRON III DICITRATE-BINDING PERIPLASMIC PROTEIN"/>
    <property type="match status" value="1"/>
</dbReference>
<proteinExistence type="inferred from homology"/>
<reference evidence="7 8" key="1">
    <citation type="submission" date="2019-07" db="EMBL/GenBank/DDBJ databases">
        <title>Quadrisphaera sp. strain DD2A genome sequencing and assembly.</title>
        <authorList>
            <person name="Kim I."/>
        </authorList>
    </citation>
    <scope>NUCLEOTIDE SEQUENCE [LARGE SCALE GENOMIC DNA]</scope>
    <source>
        <strain evidence="7 8">DD2A</strain>
    </source>
</reference>
<evidence type="ECO:0000256" key="4">
    <source>
        <dbReference type="ARBA" id="ARBA00022729"/>
    </source>
</evidence>
<dbReference type="SUPFAM" id="SSF53807">
    <property type="entry name" value="Helical backbone' metal receptor"/>
    <property type="match status" value="1"/>
</dbReference>
<evidence type="ECO:0000256" key="2">
    <source>
        <dbReference type="ARBA" id="ARBA00008814"/>
    </source>
</evidence>
<evidence type="ECO:0000259" key="6">
    <source>
        <dbReference type="Pfam" id="PF01497"/>
    </source>
</evidence>
<accession>A0A5C8ZIH1</accession>
<feature type="compositionally biased region" description="Low complexity" evidence="5">
    <location>
        <begin position="50"/>
        <end position="70"/>
    </location>
</feature>
<gene>
    <name evidence="7" type="ORF">FMM08_07890</name>
</gene>
<dbReference type="EMBL" id="VKAC01000004">
    <property type="protein sequence ID" value="TXR56670.1"/>
    <property type="molecule type" value="Genomic_DNA"/>
</dbReference>
<dbReference type="InterPro" id="IPR006311">
    <property type="entry name" value="TAT_signal"/>
</dbReference>
<dbReference type="InterPro" id="IPR002491">
    <property type="entry name" value="ABC_transptr_periplasmic_BD"/>
</dbReference>
<dbReference type="InterPro" id="IPR051313">
    <property type="entry name" value="Bact_iron-sidero_bind"/>
</dbReference>
<dbReference type="GO" id="GO:1901678">
    <property type="term" value="P:iron coordination entity transport"/>
    <property type="evidence" value="ECO:0007669"/>
    <property type="project" value="UniProtKB-ARBA"/>
</dbReference>
<keyword evidence="4" id="KW-0732">Signal</keyword>
<dbReference type="PANTHER" id="PTHR30532:SF24">
    <property type="entry name" value="FERRIC ENTEROBACTIN-BINDING PERIPLASMIC PROTEIN FEPB"/>
    <property type="match status" value="1"/>
</dbReference>
<comment type="subcellular location">
    <subcellularLocation>
        <location evidence="1">Cell envelope</location>
    </subcellularLocation>
</comment>
<sequence length="362" mass="37437">MTRPTPHLASLLGAHLPAEGVGTSRRAVLAAGAGGLAALLAACGSSSTGPGAGASAGSDGASAAPSGPWSFTDDRGQTTTLDAVPTRIAGYADAMSALWGFGIVPAGIWHRYKLDQDANFADRDTSEVTVLGTTYGEIDLEALAALGPELLVVTGYPSDSSGKLGEQLFSFADQAQQDSAAKIAPIVAIAQKGTADQVVARNGELAASLGADPGSAEVEKAKADWEAACDRVRATASKGLVVGALYATPTDGMYWAKASDDPGLAFYESLGVTFLPLTTSDYYWETASWENASKYTPDVVLYSPIDALDAAGLKAQPTFAPTPAAQADQLYPWYFGSMDYVQQARVINALADDLEKARKVTA</sequence>
<keyword evidence="8" id="KW-1185">Reference proteome</keyword>
<feature type="region of interest" description="Disordered" evidence="5">
    <location>
        <begin position="50"/>
        <end position="77"/>
    </location>
</feature>
<protein>
    <submittedName>
        <fullName evidence="7">ABC transporter substrate-binding protein</fullName>
    </submittedName>
</protein>
<dbReference type="PROSITE" id="PS51318">
    <property type="entry name" value="TAT"/>
    <property type="match status" value="1"/>
</dbReference>